<evidence type="ECO:0000256" key="4">
    <source>
        <dbReference type="ARBA" id="ARBA00023136"/>
    </source>
</evidence>
<evidence type="ECO:0000313" key="7">
    <source>
        <dbReference type="EMBL" id="SIT84124.1"/>
    </source>
</evidence>
<dbReference type="Pfam" id="PF04357">
    <property type="entry name" value="TamB"/>
    <property type="match status" value="1"/>
</dbReference>
<keyword evidence="3" id="KW-1133">Transmembrane helix</keyword>
<accession>A0A1R3X0Y2</accession>
<name>A0A1R3X0Y2_9RHOB</name>
<evidence type="ECO:0000259" key="6">
    <source>
        <dbReference type="Pfam" id="PF04357"/>
    </source>
</evidence>
<dbReference type="GO" id="GO:0005886">
    <property type="term" value="C:plasma membrane"/>
    <property type="evidence" value="ECO:0007669"/>
    <property type="project" value="InterPro"/>
</dbReference>
<feature type="signal peptide" evidence="5">
    <location>
        <begin position="1"/>
        <end position="19"/>
    </location>
</feature>
<gene>
    <name evidence="7" type="ORF">SAMN05421849_2047</name>
</gene>
<evidence type="ECO:0000256" key="5">
    <source>
        <dbReference type="SAM" id="SignalP"/>
    </source>
</evidence>
<dbReference type="PANTHER" id="PTHR36985">
    <property type="entry name" value="TRANSLOCATION AND ASSEMBLY MODULE SUBUNIT TAMB"/>
    <property type="match status" value="1"/>
</dbReference>
<dbReference type="OrthoDB" id="7784409at2"/>
<feature type="chain" id="PRO_5012751708" evidence="5">
    <location>
        <begin position="20"/>
        <end position="1212"/>
    </location>
</feature>
<feature type="domain" description="Translocation and assembly module TamB C-terminal" evidence="6">
    <location>
        <begin position="870"/>
        <end position="1212"/>
    </location>
</feature>
<reference evidence="7 8" key="1">
    <citation type="submission" date="2017-01" db="EMBL/GenBank/DDBJ databases">
        <authorList>
            <person name="Mah S.A."/>
            <person name="Swanson W.J."/>
            <person name="Moy G.W."/>
            <person name="Vacquier V.D."/>
        </authorList>
    </citation>
    <scope>NUCLEOTIDE SEQUENCE [LARGE SCALE GENOMIC DNA]</scope>
    <source>
        <strain evidence="7 8">DSM 21219</strain>
    </source>
</reference>
<dbReference type="STRING" id="515897.SAMN05421849_2047"/>
<keyword evidence="2" id="KW-0812">Transmembrane</keyword>
<dbReference type="Proteomes" id="UP000192455">
    <property type="component" value="Unassembled WGS sequence"/>
</dbReference>
<dbReference type="GO" id="GO:0009306">
    <property type="term" value="P:protein secretion"/>
    <property type="evidence" value="ECO:0007669"/>
    <property type="project" value="InterPro"/>
</dbReference>
<keyword evidence="5" id="KW-0732">Signal</keyword>
<proteinExistence type="predicted"/>
<dbReference type="AlphaFoldDB" id="A0A1R3X0Y2"/>
<evidence type="ECO:0000313" key="8">
    <source>
        <dbReference type="Proteomes" id="UP000192455"/>
    </source>
</evidence>
<dbReference type="RefSeq" id="WP_076649752.1">
    <property type="nucleotide sequence ID" value="NZ_FTPS01000001.1"/>
</dbReference>
<comment type="subcellular location">
    <subcellularLocation>
        <location evidence="1">Membrane</location>
        <topology evidence="1">Single-pass membrane protein</topology>
    </subcellularLocation>
</comment>
<keyword evidence="4" id="KW-0472">Membrane</keyword>
<evidence type="ECO:0000256" key="3">
    <source>
        <dbReference type="ARBA" id="ARBA00022989"/>
    </source>
</evidence>
<evidence type="ECO:0000256" key="2">
    <source>
        <dbReference type="ARBA" id="ARBA00022692"/>
    </source>
</evidence>
<sequence>MRFLTVLILALTLFSAPLAAQDTDSEEPGGFIVNLLEKALSGDNRYIQVTGLEGALSSHARVKQITIADDDGVWLTINDAELEWSRLALLRRRFSVETLTAGEIVVARAPTPIEQDPELPTPEAEPFSLPELPVAVNIDKLEVGRLELAEPVMGIAAELSIDGTLSLADGTLDSSLEITRLDRPSDRIDLKAGYSNENSHLSLDLDVQEDAGGLMSEMLKIPDAPALALTAKGEGPLDDFTADIALASDGEDRLSGQVQLKALSDDDGTDDGSDATAERQSIGFAALLSGDLRPLMAPEYREFFGSETRLDVAGRSDGGGAMSISRLDLRSQALELAGTLDVAEGGRIRSARLDGAITPPAGDNVVLPISGPPTSIEGARLALRLDEDAGGAWRLRLDLDRLARPGLELAHGEIGADGVLDQSSGFSIKGTIDGALTGLDLKDDALNAAVGKDITLAGRFERPDAESLKLEDITVSGADYAARISGLIDGLGSGFHMIGNAEITARDLGRFSKLAGRPLGGSVTARLSGDGTPLGGFFDVTLDASAENLKSGIAQLDPLIAGKSELSAAAARDENGLRLSRFTLDGRALSAEATADLKTRDSTATFTARLDDLGRVVSQLSGPVTISGDLAKKEATWSGTVNAQGPGESTATLTGRYGEDGTADVDFDAAFSEAHRFIPEIRGIVKAKGHAESDGSLWRIATRLDGPAGSFADLTGLIENDGDADLQFNASLARIERFVPDFPGTVTAKGAATRSGSVWAVDANATGPAAISTSLSGTLDESTMQADMRADGQLQLAAANRFMTPNSVQGLARFNLALRGKPGLEALSGTVSTSGASLALPSVPTALTGIDATVQLASGRAQVTAGGTLRDGGTIRVSGPIALTPPMDANLTAQLNDLVITDHVSIESSANGQLAFRGPLLGGGTLSGVIDFGETNINIAALSGAVGAAPIPNIRHIGEPAAARRTRDFAGLISSGNGEGGPAIGLDLQLNAHRRVFVRGRGLQAELGGAVHVGGTTRNVVPSGQIELLRGTFDILGRRLALDHGLITMQGQLQPVMDFAASSSTSEGTATLQISGPLDAPKIEVTSDPERPSEEALAMLLFGEDFTSLSPIRIAQIASSLSTLSGKGGGFMTRLREGLGLDSLDIGTDASGSGQLGVGNYISDNIYTDVSVNARGETELNLNLDLTESLTAKGTADNAGETSLGLFYERDY</sequence>
<keyword evidence="8" id="KW-1185">Reference proteome</keyword>
<dbReference type="InterPro" id="IPR007452">
    <property type="entry name" value="TamB_C"/>
</dbReference>
<dbReference type="GO" id="GO:0097347">
    <property type="term" value="C:TAM protein secretion complex"/>
    <property type="evidence" value="ECO:0007669"/>
    <property type="project" value="TreeGrafter"/>
</dbReference>
<organism evidence="7 8">
    <name type="scientific">Pontibaca methylaminivorans</name>
    <dbReference type="NCBI Taxonomy" id="515897"/>
    <lineage>
        <taxon>Bacteria</taxon>
        <taxon>Pseudomonadati</taxon>
        <taxon>Pseudomonadota</taxon>
        <taxon>Alphaproteobacteria</taxon>
        <taxon>Rhodobacterales</taxon>
        <taxon>Roseobacteraceae</taxon>
        <taxon>Pontibaca</taxon>
    </lineage>
</organism>
<dbReference type="EMBL" id="FTPS01000001">
    <property type="protein sequence ID" value="SIT84124.1"/>
    <property type="molecule type" value="Genomic_DNA"/>
</dbReference>
<evidence type="ECO:0000256" key="1">
    <source>
        <dbReference type="ARBA" id="ARBA00004167"/>
    </source>
</evidence>
<dbReference type="PANTHER" id="PTHR36985:SF1">
    <property type="entry name" value="TRANSLOCATION AND ASSEMBLY MODULE SUBUNIT TAMB"/>
    <property type="match status" value="1"/>
</dbReference>
<protein>
    <submittedName>
        <fullName evidence="7">Autotransporter secretion inner membrane protein TamB</fullName>
    </submittedName>
</protein>